<dbReference type="EMBL" id="AILX01000012">
    <property type="protein sequence ID" value="EJF85025.1"/>
    <property type="molecule type" value="Genomic_DNA"/>
</dbReference>
<evidence type="ECO:0000313" key="2">
    <source>
        <dbReference type="Proteomes" id="UP000002646"/>
    </source>
</evidence>
<gene>
    <name evidence="1" type="ORF">MCW_00911</name>
</gene>
<sequence length="65" mass="7299">MGNPDTTIIYRYLSPPQNGITEANSSFDRASIALKNLRVRHIAGYVSTDDMIPLYISTCTQTHRI</sequence>
<dbReference type="HOGENOM" id="CLU_2840955_0_0_5"/>
<accession>J1JL96</accession>
<comment type="caution">
    <text evidence="1">The sequence shown here is derived from an EMBL/GenBank/DDBJ whole genome shotgun (WGS) entry which is preliminary data.</text>
</comment>
<dbReference type="AlphaFoldDB" id="J1JL96"/>
<dbReference type="Proteomes" id="UP000002646">
    <property type="component" value="Unassembled WGS sequence"/>
</dbReference>
<reference evidence="1 2" key="1">
    <citation type="submission" date="2012-03" db="EMBL/GenBank/DDBJ databases">
        <title>The Genome Sequence of Bartonella washoensis 085-0475.</title>
        <authorList>
            <consortium name="The Broad Institute Genome Sequencing Platform"/>
            <consortium name="The Broad Institute Genome Sequencing Center for Infectious Disease"/>
            <person name="Feldgarden M."/>
            <person name="Kirby J."/>
            <person name="Kosoy M."/>
            <person name="Birtles R."/>
            <person name="Probert W.S."/>
            <person name="Chiaraviglio L."/>
            <person name="Young S.K."/>
            <person name="Zeng Q."/>
            <person name="Gargeya S."/>
            <person name="Fitzgerald M."/>
            <person name="Haas B."/>
            <person name="Abouelleil A."/>
            <person name="Alvarado L."/>
            <person name="Arachchi H.M."/>
            <person name="Berlin A."/>
            <person name="Chapman S.B."/>
            <person name="Gearin G."/>
            <person name="Goldberg J."/>
            <person name="Griggs A."/>
            <person name="Gujja S."/>
            <person name="Hansen M."/>
            <person name="Heiman D."/>
            <person name="Howarth C."/>
            <person name="Larimer J."/>
            <person name="Lui A."/>
            <person name="MacDonald P.J.P."/>
            <person name="McCowen C."/>
            <person name="Montmayeur A."/>
            <person name="Murphy C."/>
            <person name="Neiman D."/>
            <person name="Pearson M."/>
            <person name="Priest M."/>
            <person name="Roberts A."/>
            <person name="Saif S."/>
            <person name="Shea T."/>
            <person name="Sisk P."/>
            <person name="Stolte C."/>
            <person name="Sykes S."/>
            <person name="Wortman J."/>
            <person name="Nusbaum C."/>
            <person name="Birren B."/>
        </authorList>
    </citation>
    <scope>NUCLEOTIDE SEQUENCE [LARGE SCALE GENOMIC DNA]</scope>
    <source>
        <strain evidence="1 2">085-0475</strain>
    </source>
</reference>
<proteinExistence type="predicted"/>
<name>J1JL96_9HYPH</name>
<evidence type="ECO:0000313" key="1">
    <source>
        <dbReference type="EMBL" id="EJF85025.1"/>
    </source>
</evidence>
<organism evidence="1 2">
    <name type="scientific">Cardidatus Bartonella washoeensis 085-0475</name>
    <dbReference type="NCBI Taxonomy" id="1094564"/>
    <lineage>
        <taxon>Bacteria</taxon>
        <taxon>Pseudomonadati</taxon>
        <taxon>Pseudomonadota</taxon>
        <taxon>Alphaproteobacteria</taxon>
        <taxon>Hyphomicrobiales</taxon>
        <taxon>Bartonellaceae</taxon>
        <taxon>Bartonella</taxon>
    </lineage>
</organism>
<protein>
    <submittedName>
        <fullName evidence="1">Uncharacterized protein</fullName>
    </submittedName>
</protein>